<sequence>MDYVSNWVEAKATRTDDAKIVWEFIKAKIFSRFGIQRAIISDRGTHFCNKVVDALLKKYNVTHQISTAYHPQTNGQAETSNREIKSILEKTVNPNRKHWSTCLDDALWAYRTMYKTPIGMSSYGLVYGKSYHLPVELEHMAYWSIKRFNLIMNEAEDNESCSYKSSRRYGIMPMNIRRFTKQKPNHSMIVPSPERNSLLGKKFYSFTPNSSYFQEEAHIKSLTKLFTKSSFTTTAEKSTPSSTALRSKPAATHHKHRGNNPPLPNCQPLLSLLLHSHRNAPPHSCRALLCLCQPLNSPTTAETQHNSVLPVATHASPSAMLQTLRLAPPRCQLLDMVYLLRMGLVTRNGEFFEFVNARHSLTLSVQRSSHNEKSEHEDDEEDEDDSDSGSDEDSEASKEEEEKNGEWGNEVNMEDANQTNIQQQIILDDIARRIARMEANLINLFEHVGLTPRHPPTP</sequence>
<dbReference type="SUPFAM" id="SSF53098">
    <property type="entry name" value="Ribonuclease H-like"/>
    <property type="match status" value="1"/>
</dbReference>
<reference evidence="3" key="2">
    <citation type="journal article" date="2024" name="Plant">
        <title>Genomic evolution and insights into agronomic trait innovations of Sesamum species.</title>
        <authorList>
            <person name="Miao H."/>
            <person name="Wang L."/>
            <person name="Qu L."/>
            <person name="Liu H."/>
            <person name="Sun Y."/>
            <person name="Le M."/>
            <person name="Wang Q."/>
            <person name="Wei S."/>
            <person name="Zheng Y."/>
            <person name="Lin W."/>
            <person name="Duan Y."/>
            <person name="Cao H."/>
            <person name="Xiong S."/>
            <person name="Wang X."/>
            <person name="Wei L."/>
            <person name="Li C."/>
            <person name="Ma Q."/>
            <person name="Ju M."/>
            <person name="Zhao R."/>
            <person name="Li G."/>
            <person name="Mu C."/>
            <person name="Tian Q."/>
            <person name="Mei H."/>
            <person name="Zhang T."/>
            <person name="Gao T."/>
            <person name="Zhang H."/>
        </authorList>
    </citation>
    <scope>NUCLEOTIDE SEQUENCE</scope>
    <source>
        <strain evidence="3">KEN1</strain>
    </source>
</reference>
<feature type="compositionally biased region" description="Low complexity" evidence="1">
    <location>
        <begin position="406"/>
        <end position="416"/>
    </location>
</feature>
<dbReference type="EMBL" id="JACGWN010000002">
    <property type="protein sequence ID" value="KAL0461098.1"/>
    <property type="molecule type" value="Genomic_DNA"/>
</dbReference>
<dbReference type="Gene3D" id="3.30.420.10">
    <property type="entry name" value="Ribonuclease H-like superfamily/Ribonuclease H"/>
    <property type="match status" value="1"/>
</dbReference>
<dbReference type="PROSITE" id="PS50994">
    <property type="entry name" value="INTEGRASE"/>
    <property type="match status" value="1"/>
</dbReference>
<accession>A0AAW2Y5R2</accession>
<evidence type="ECO:0000259" key="2">
    <source>
        <dbReference type="PROSITE" id="PS50994"/>
    </source>
</evidence>
<comment type="caution">
    <text evidence="3">The sequence shown here is derived from an EMBL/GenBank/DDBJ whole genome shotgun (WGS) entry which is preliminary data.</text>
</comment>
<feature type="domain" description="Integrase catalytic" evidence="2">
    <location>
        <begin position="1"/>
        <end position="142"/>
    </location>
</feature>
<dbReference type="AlphaFoldDB" id="A0AAW2Y5R2"/>
<feature type="region of interest" description="Disordered" evidence="1">
    <location>
        <begin position="233"/>
        <end position="262"/>
    </location>
</feature>
<dbReference type="Pfam" id="PF00665">
    <property type="entry name" value="rve"/>
    <property type="match status" value="1"/>
</dbReference>
<feature type="region of interest" description="Disordered" evidence="1">
    <location>
        <begin position="365"/>
        <end position="416"/>
    </location>
</feature>
<evidence type="ECO:0000256" key="1">
    <source>
        <dbReference type="SAM" id="MobiDB-lite"/>
    </source>
</evidence>
<dbReference type="InterPro" id="IPR036397">
    <property type="entry name" value="RNaseH_sf"/>
</dbReference>
<gene>
    <name evidence="3" type="ORF">Slati_0737000</name>
</gene>
<reference evidence="3" key="1">
    <citation type="submission" date="2020-06" db="EMBL/GenBank/DDBJ databases">
        <authorList>
            <person name="Li T."/>
            <person name="Hu X."/>
            <person name="Zhang T."/>
            <person name="Song X."/>
            <person name="Zhang H."/>
            <person name="Dai N."/>
            <person name="Sheng W."/>
            <person name="Hou X."/>
            <person name="Wei L."/>
        </authorList>
    </citation>
    <scope>NUCLEOTIDE SEQUENCE</scope>
    <source>
        <strain evidence="3">KEN1</strain>
        <tissue evidence="3">Leaf</tissue>
    </source>
</reference>
<dbReference type="InterPro" id="IPR001584">
    <property type="entry name" value="Integrase_cat-core"/>
</dbReference>
<feature type="compositionally biased region" description="Basic and acidic residues" evidence="1">
    <location>
        <begin position="395"/>
        <end position="405"/>
    </location>
</feature>
<proteinExistence type="predicted"/>
<dbReference type="InterPro" id="IPR052160">
    <property type="entry name" value="Gypsy_RT_Integrase-like"/>
</dbReference>
<feature type="compositionally biased region" description="Polar residues" evidence="1">
    <location>
        <begin position="235"/>
        <end position="245"/>
    </location>
</feature>
<dbReference type="GO" id="GO:0003676">
    <property type="term" value="F:nucleic acid binding"/>
    <property type="evidence" value="ECO:0007669"/>
    <property type="project" value="InterPro"/>
</dbReference>
<dbReference type="InterPro" id="IPR012337">
    <property type="entry name" value="RNaseH-like_sf"/>
</dbReference>
<dbReference type="PANTHER" id="PTHR47266">
    <property type="entry name" value="ENDONUCLEASE-RELATED"/>
    <property type="match status" value="1"/>
</dbReference>
<dbReference type="GO" id="GO:0015074">
    <property type="term" value="P:DNA integration"/>
    <property type="evidence" value="ECO:0007669"/>
    <property type="project" value="InterPro"/>
</dbReference>
<organism evidence="3">
    <name type="scientific">Sesamum latifolium</name>
    <dbReference type="NCBI Taxonomy" id="2727402"/>
    <lineage>
        <taxon>Eukaryota</taxon>
        <taxon>Viridiplantae</taxon>
        <taxon>Streptophyta</taxon>
        <taxon>Embryophyta</taxon>
        <taxon>Tracheophyta</taxon>
        <taxon>Spermatophyta</taxon>
        <taxon>Magnoliopsida</taxon>
        <taxon>eudicotyledons</taxon>
        <taxon>Gunneridae</taxon>
        <taxon>Pentapetalae</taxon>
        <taxon>asterids</taxon>
        <taxon>lamiids</taxon>
        <taxon>Lamiales</taxon>
        <taxon>Pedaliaceae</taxon>
        <taxon>Sesamum</taxon>
    </lineage>
</organism>
<feature type="compositionally biased region" description="Acidic residues" evidence="1">
    <location>
        <begin position="377"/>
        <end position="394"/>
    </location>
</feature>
<protein>
    <submittedName>
        <fullName evidence="3">Transposon Ty3-I Gag-Pol polyprotein</fullName>
    </submittedName>
</protein>
<evidence type="ECO:0000313" key="3">
    <source>
        <dbReference type="EMBL" id="KAL0461098.1"/>
    </source>
</evidence>
<name>A0AAW2Y5R2_9LAMI</name>